<gene>
    <name evidence="1" type="ORF">Sjap_003333</name>
</gene>
<organism evidence="1 2">
    <name type="scientific">Stephania japonica</name>
    <dbReference type="NCBI Taxonomy" id="461633"/>
    <lineage>
        <taxon>Eukaryota</taxon>
        <taxon>Viridiplantae</taxon>
        <taxon>Streptophyta</taxon>
        <taxon>Embryophyta</taxon>
        <taxon>Tracheophyta</taxon>
        <taxon>Spermatophyta</taxon>
        <taxon>Magnoliopsida</taxon>
        <taxon>Ranunculales</taxon>
        <taxon>Menispermaceae</taxon>
        <taxon>Menispermoideae</taxon>
        <taxon>Cissampelideae</taxon>
        <taxon>Stephania</taxon>
    </lineage>
</organism>
<keyword evidence="2" id="KW-1185">Reference proteome</keyword>
<reference evidence="1 2" key="1">
    <citation type="submission" date="2024-01" db="EMBL/GenBank/DDBJ databases">
        <title>Genome assemblies of Stephania.</title>
        <authorList>
            <person name="Yang L."/>
        </authorList>
    </citation>
    <scope>NUCLEOTIDE SEQUENCE [LARGE SCALE GENOMIC DNA]</scope>
    <source>
        <strain evidence="1">QJT</strain>
        <tissue evidence="1">Leaf</tissue>
    </source>
</reference>
<evidence type="ECO:0000313" key="1">
    <source>
        <dbReference type="EMBL" id="KAK9155853.1"/>
    </source>
</evidence>
<sequence>MTTHGDSAKAASACHLMFLSPYHIQEVSMLEWFNPLSLIALVVEVNRANTRKKFNRVIELNRLSRTYKHGEIHIEIEYDRFATQRSNVDVDRTASYLCMSGLIGVFRETIVYMMNGVRGSLFLSSNDYRSGLLASIFCIPGRPFIVDISRRNTTLEFDLLLKNHNKEFDVFYDQLNLTIYHGGDLSHTVANLSIPAFP</sequence>
<evidence type="ECO:0000313" key="2">
    <source>
        <dbReference type="Proteomes" id="UP001417504"/>
    </source>
</evidence>
<proteinExistence type="predicted"/>
<protein>
    <submittedName>
        <fullName evidence="1">Uncharacterized protein</fullName>
    </submittedName>
</protein>
<dbReference type="EMBL" id="JBBNAE010000001">
    <property type="protein sequence ID" value="KAK9155853.1"/>
    <property type="molecule type" value="Genomic_DNA"/>
</dbReference>
<dbReference type="AlphaFoldDB" id="A0AAP0KQ52"/>
<accession>A0AAP0KQ52</accession>
<dbReference type="Proteomes" id="UP001417504">
    <property type="component" value="Unassembled WGS sequence"/>
</dbReference>
<comment type="caution">
    <text evidence="1">The sequence shown here is derived from an EMBL/GenBank/DDBJ whole genome shotgun (WGS) entry which is preliminary data.</text>
</comment>
<name>A0AAP0KQ52_9MAGN</name>